<evidence type="ECO:0000256" key="6">
    <source>
        <dbReference type="SAM" id="Phobius"/>
    </source>
</evidence>
<keyword evidence="8" id="KW-1185">Reference proteome</keyword>
<evidence type="ECO:0000256" key="5">
    <source>
        <dbReference type="ARBA" id="ARBA00023180"/>
    </source>
</evidence>
<protein>
    <submittedName>
        <fullName evidence="7">Uncharacterized protein</fullName>
    </submittedName>
</protein>
<dbReference type="PANTHER" id="PTHR13234">
    <property type="entry name" value="GAMMA-INTERFERON INDUCIBLE LYSOSOMAL THIOL REDUCTASE GILT"/>
    <property type="match status" value="1"/>
</dbReference>
<keyword evidence="4" id="KW-0732">Signal</keyword>
<dbReference type="OrthoDB" id="958254at2759"/>
<gene>
    <name evidence="7" type="ORF">BJ878DRAFT_533159</name>
</gene>
<reference evidence="7" key="1">
    <citation type="journal article" date="2021" name="IMA Fungus">
        <title>Genomic characterization of three marine fungi, including Emericellopsis atlantica sp. nov. with signatures of a generalist lifestyle and marine biomass degradation.</title>
        <authorList>
            <person name="Hagestad O.C."/>
            <person name="Hou L."/>
            <person name="Andersen J.H."/>
            <person name="Hansen E.H."/>
            <person name="Altermark B."/>
            <person name="Li C."/>
            <person name="Kuhnert E."/>
            <person name="Cox R.J."/>
            <person name="Crous P.W."/>
            <person name="Spatafora J.W."/>
            <person name="Lail K."/>
            <person name="Amirebrahimi M."/>
            <person name="Lipzen A."/>
            <person name="Pangilinan J."/>
            <person name="Andreopoulos W."/>
            <person name="Hayes R.D."/>
            <person name="Ng V."/>
            <person name="Grigoriev I.V."/>
            <person name="Jackson S.A."/>
            <person name="Sutton T.D.S."/>
            <person name="Dobson A.D.W."/>
            <person name="Rama T."/>
        </authorList>
    </citation>
    <scope>NUCLEOTIDE SEQUENCE</scope>
    <source>
        <strain evidence="7">TRa3180A</strain>
    </source>
</reference>
<accession>A0A9P7Z711</accession>
<evidence type="ECO:0000256" key="4">
    <source>
        <dbReference type="ARBA" id="ARBA00022729"/>
    </source>
</evidence>
<dbReference type="InterPro" id="IPR004911">
    <property type="entry name" value="Interferon-induced_GILT"/>
</dbReference>
<dbReference type="GO" id="GO:0016671">
    <property type="term" value="F:oxidoreductase activity, acting on a sulfur group of donors, disulfide as acceptor"/>
    <property type="evidence" value="ECO:0007669"/>
    <property type="project" value="InterPro"/>
</dbReference>
<dbReference type="GO" id="GO:0005576">
    <property type="term" value="C:extracellular region"/>
    <property type="evidence" value="ECO:0007669"/>
    <property type="project" value="UniProtKB-SubCell"/>
</dbReference>
<sequence>MAPQTVETMHNSPVRRTKLWAIGASLFALCYLIWIMLPTSGWVQEGWISDVHLTWGAETSKKLVPLEAHIMSKSGDARDCLRELAGLSVLPTMQKVLDKVDFTLSYIGTPTNNDGVSCKHGPEECMGNIIELCAAELYPDPKTYLGFTMCLARDYQAIPQQSLVEDCALEHNIDFSKLNECAVKDDGGHAMETLRNSVRRSIDAGVVTSCTVRLNEEIYCIRDGGEWRDCPHGSGVNDLVLAVEKLYQASCHE</sequence>
<evidence type="ECO:0000313" key="8">
    <source>
        <dbReference type="Proteomes" id="UP000887226"/>
    </source>
</evidence>
<dbReference type="Proteomes" id="UP000887226">
    <property type="component" value="Unassembled WGS sequence"/>
</dbReference>
<evidence type="ECO:0000256" key="2">
    <source>
        <dbReference type="ARBA" id="ARBA00005679"/>
    </source>
</evidence>
<feature type="transmembrane region" description="Helical" evidence="6">
    <location>
        <begin position="19"/>
        <end position="37"/>
    </location>
</feature>
<dbReference type="AlphaFoldDB" id="A0A9P7Z711"/>
<proteinExistence type="inferred from homology"/>
<evidence type="ECO:0000256" key="1">
    <source>
        <dbReference type="ARBA" id="ARBA00004613"/>
    </source>
</evidence>
<name>A0A9P7Z711_9HELO</name>
<comment type="similarity">
    <text evidence="2">Belongs to the GILT family.</text>
</comment>
<keyword evidence="6" id="KW-1133">Transmembrane helix</keyword>
<comment type="subcellular location">
    <subcellularLocation>
        <location evidence="1">Secreted</location>
    </subcellularLocation>
</comment>
<keyword evidence="3" id="KW-0964">Secreted</keyword>
<dbReference type="PANTHER" id="PTHR13234:SF8">
    <property type="entry name" value="GAMMA-INTERFERON-INDUCIBLE LYSOSOMAL THIOL REDUCTASE"/>
    <property type="match status" value="1"/>
</dbReference>
<comment type="caution">
    <text evidence="7">The sequence shown here is derived from an EMBL/GenBank/DDBJ whole genome shotgun (WGS) entry which is preliminary data.</text>
</comment>
<dbReference type="EMBL" id="MU253800">
    <property type="protein sequence ID" value="KAG9246564.1"/>
    <property type="molecule type" value="Genomic_DNA"/>
</dbReference>
<evidence type="ECO:0000256" key="3">
    <source>
        <dbReference type="ARBA" id="ARBA00022525"/>
    </source>
</evidence>
<evidence type="ECO:0000313" key="7">
    <source>
        <dbReference type="EMBL" id="KAG9246564.1"/>
    </source>
</evidence>
<dbReference type="Pfam" id="PF03227">
    <property type="entry name" value="GILT"/>
    <property type="match status" value="1"/>
</dbReference>
<keyword evidence="6" id="KW-0812">Transmembrane</keyword>
<organism evidence="7 8">
    <name type="scientific">Calycina marina</name>
    <dbReference type="NCBI Taxonomy" id="1763456"/>
    <lineage>
        <taxon>Eukaryota</taxon>
        <taxon>Fungi</taxon>
        <taxon>Dikarya</taxon>
        <taxon>Ascomycota</taxon>
        <taxon>Pezizomycotina</taxon>
        <taxon>Leotiomycetes</taxon>
        <taxon>Helotiales</taxon>
        <taxon>Pezizellaceae</taxon>
        <taxon>Calycina</taxon>
    </lineage>
</organism>
<keyword evidence="5" id="KW-0325">Glycoprotein</keyword>
<keyword evidence="6" id="KW-0472">Membrane</keyword>